<evidence type="ECO:0000313" key="3">
    <source>
        <dbReference type="Proteomes" id="UP000231070"/>
    </source>
</evidence>
<proteinExistence type="predicted"/>
<reference evidence="2 3" key="1">
    <citation type="submission" date="2017-08" db="EMBL/GenBank/DDBJ databases">
        <title>Pleomorphomonas carboxidotrophicus sp. nov., a new mesophilic hydrogenogenic carboxidotroph.</title>
        <authorList>
            <person name="Esquivel-Elizondo S."/>
            <person name="Krajmalnik-Brown R."/>
            <person name="Maldonado J."/>
        </authorList>
    </citation>
    <scope>NUCLEOTIDE SEQUENCE [LARGE SCALE GENOMIC DNA]</scope>
    <source>
        <strain evidence="2 3">SVCO-16</strain>
    </source>
</reference>
<evidence type="ECO:0000313" key="2">
    <source>
        <dbReference type="EMBL" id="PIO98635.1"/>
    </source>
</evidence>
<evidence type="ECO:0000256" key="1">
    <source>
        <dbReference type="SAM" id="SignalP"/>
    </source>
</evidence>
<keyword evidence="1" id="KW-0732">Signal</keyword>
<dbReference type="Proteomes" id="UP000231070">
    <property type="component" value="Unassembled WGS sequence"/>
</dbReference>
<sequence length="123" mass="13357">MKFVALLAAFATMSVAPATAARLKCSDRAVVDHINESLNTTATWEEDGEAGNSKGPLRIVGTPKTESTKKNQLVCGIRIQHIFPISSFPTSGTTEILRARLWVNLQRDGTIGDARLIFLESSK</sequence>
<comment type="caution">
    <text evidence="2">The sequence shown here is derived from an EMBL/GenBank/DDBJ whole genome shotgun (WGS) entry which is preliminary data.</text>
</comment>
<protein>
    <submittedName>
        <fullName evidence="2">Uncharacterized protein</fullName>
    </submittedName>
</protein>
<dbReference type="EMBL" id="NQVN01000009">
    <property type="protein sequence ID" value="PIO98635.1"/>
    <property type="molecule type" value="Genomic_DNA"/>
</dbReference>
<dbReference type="AlphaFoldDB" id="A0A2G9WV95"/>
<keyword evidence="3" id="KW-1185">Reference proteome</keyword>
<feature type="chain" id="PRO_5013641384" evidence="1">
    <location>
        <begin position="21"/>
        <end position="123"/>
    </location>
</feature>
<gene>
    <name evidence="2" type="ORF">CJ014_15075</name>
</gene>
<dbReference type="RefSeq" id="WP_100081311.1">
    <property type="nucleotide sequence ID" value="NZ_NQVN01000009.1"/>
</dbReference>
<name>A0A2G9WV95_9HYPH</name>
<organism evidence="2 3">
    <name type="scientific">Pleomorphomonas carboxyditropha</name>
    <dbReference type="NCBI Taxonomy" id="2023338"/>
    <lineage>
        <taxon>Bacteria</taxon>
        <taxon>Pseudomonadati</taxon>
        <taxon>Pseudomonadota</taxon>
        <taxon>Alphaproteobacteria</taxon>
        <taxon>Hyphomicrobiales</taxon>
        <taxon>Pleomorphomonadaceae</taxon>
        <taxon>Pleomorphomonas</taxon>
    </lineage>
</organism>
<feature type="signal peptide" evidence="1">
    <location>
        <begin position="1"/>
        <end position="20"/>
    </location>
</feature>
<accession>A0A2G9WV95</accession>